<feature type="domain" description="L,D-TPase catalytic" evidence="11">
    <location>
        <begin position="119"/>
        <end position="250"/>
    </location>
</feature>
<keyword evidence="3" id="KW-0328">Glycosyltransferase</keyword>
<evidence type="ECO:0000256" key="3">
    <source>
        <dbReference type="ARBA" id="ARBA00022676"/>
    </source>
</evidence>
<comment type="pathway">
    <text evidence="1 9">Cell wall biogenesis; peptidoglycan biosynthesis.</text>
</comment>
<evidence type="ECO:0000256" key="9">
    <source>
        <dbReference type="PROSITE-ProRule" id="PRU01373"/>
    </source>
</evidence>
<dbReference type="CDD" id="cd16913">
    <property type="entry name" value="YkuD_like"/>
    <property type="match status" value="1"/>
</dbReference>
<protein>
    <submittedName>
        <fullName evidence="12">L,D-transpeptidase family protein</fullName>
    </submittedName>
</protein>
<dbReference type="InterPro" id="IPR038063">
    <property type="entry name" value="Transpep_catalytic_dom"/>
</dbReference>
<dbReference type="Pfam" id="PF03734">
    <property type="entry name" value="YkuD"/>
    <property type="match status" value="1"/>
</dbReference>
<sequence length="327" mass="36134">MPQTRFRLNSLSRRAFLTASAWTAAAGVLAPGSLSVTRAQAEEGTAPDDDSRPEGRLVGELRIYETKKDDTLVDIATRFGVGFVALRAANPDVDVWLPGEGTEVTLPTQTLLPDESQQNGIVINLPEMRLYHFQNADVLPLLYPIGIGREGRTTPLGSTRIERKTKNPTWYPPESIKAEKPELPDVVPPGPENPLGTRALYLGWPAYLIHGTNNPYGIGRRASAGCIRMYPEDVEEIYPDVPIGTAVKVKDEPVKIAWVGDALYLEVHPTQTQADQVETQGYFEPRLPENLIDRVMRAAGTEKGRLNWQAIDKAGMERRGYPVQVNV</sequence>
<accession>A0ABV8UHF7</accession>
<feature type="active site" description="Nucleophile" evidence="9">
    <location>
        <position position="226"/>
    </location>
</feature>
<keyword evidence="10" id="KW-0732">Signal</keyword>
<dbReference type="PANTHER" id="PTHR30582:SF24">
    <property type="entry name" value="L,D-TRANSPEPTIDASE ERFK_SRFK-RELATED"/>
    <property type="match status" value="1"/>
</dbReference>
<dbReference type="InterPro" id="IPR005490">
    <property type="entry name" value="LD_TPept_cat_dom"/>
</dbReference>
<feature type="chain" id="PRO_5045337776" evidence="10">
    <location>
        <begin position="42"/>
        <end position="327"/>
    </location>
</feature>
<proteinExistence type="inferred from homology"/>
<keyword evidence="6 9" id="KW-0133">Cell shape</keyword>
<evidence type="ECO:0000256" key="5">
    <source>
        <dbReference type="ARBA" id="ARBA00022801"/>
    </source>
</evidence>
<keyword evidence="7 9" id="KW-0573">Peptidoglycan synthesis</keyword>
<dbReference type="InterPro" id="IPR050979">
    <property type="entry name" value="LD-transpeptidase"/>
</dbReference>
<organism evidence="12 13">
    <name type="scientific">Fodinicurvata halophila</name>
    <dbReference type="NCBI Taxonomy" id="1419723"/>
    <lineage>
        <taxon>Bacteria</taxon>
        <taxon>Pseudomonadati</taxon>
        <taxon>Pseudomonadota</taxon>
        <taxon>Alphaproteobacteria</taxon>
        <taxon>Rhodospirillales</taxon>
        <taxon>Rhodovibrionaceae</taxon>
        <taxon>Fodinicurvata</taxon>
    </lineage>
</organism>
<evidence type="ECO:0000259" key="11">
    <source>
        <dbReference type="PROSITE" id="PS52029"/>
    </source>
</evidence>
<dbReference type="Proteomes" id="UP001595799">
    <property type="component" value="Unassembled WGS sequence"/>
</dbReference>
<keyword evidence="13" id="KW-1185">Reference proteome</keyword>
<dbReference type="InterPro" id="IPR018392">
    <property type="entry name" value="LysM"/>
</dbReference>
<evidence type="ECO:0000256" key="6">
    <source>
        <dbReference type="ARBA" id="ARBA00022960"/>
    </source>
</evidence>
<evidence type="ECO:0000256" key="2">
    <source>
        <dbReference type="ARBA" id="ARBA00005992"/>
    </source>
</evidence>
<evidence type="ECO:0000256" key="4">
    <source>
        <dbReference type="ARBA" id="ARBA00022679"/>
    </source>
</evidence>
<dbReference type="EMBL" id="JBHSCW010000001">
    <property type="protein sequence ID" value="MFC4350217.1"/>
    <property type="molecule type" value="Genomic_DNA"/>
</dbReference>
<evidence type="ECO:0000313" key="12">
    <source>
        <dbReference type="EMBL" id="MFC4350217.1"/>
    </source>
</evidence>
<dbReference type="PROSITE" id="PS52029">
    <property type="entry name" value="LD_TPASE"/>
    <property type="match status" value="1"/>
</dbReference>
<dbReference type="Gene3D" id="2.40.440.10">
    <property type="entry name" value="L,D-transpeptidase catalytic domain-like"/>
    <property type="match status" value="1"/>
</dbReference>
<dbReference type="SUPFAM" id="SSF141523">
    <property type="entry name" value="L,D-transpeptidase catalytic domain-like"/>
    <property type="match status" value="1"/>
</dbReference>
<evidence type="ECO:0000256" key="10">
    <source>
        <dbReference type="SAM" id="SignalP"/>
    </source>
</evidence>
<evidence type="ECO:0000256" key="1">
    <source>
        <dbReference type="ARBA" id="ARBA00004752"/>
    </source>
</evidence>
<dbReference type="CDD" id="cd00118">
    <property type="entry name" value="LysM"/>
    <property type="match status" value="1"/>
</dbReference>
<keyword evidence="8 9" id="KW-0961">Cell wall biogenesis/degradation</keyword>
<feature type="signal peptide" evidence="10">
    <location>
        <begin position="1"/>
        <end position="41"/>
    </location>
</feature>
<keyword evidence="5" id="KW-0378">Hydrolase</keyword>
<dbReference type="PANTHER" id="PTHR30582">
    <property type="entry name" value="L,D-TRANSPEPTIDASE"/>
    <property type="match status" value="1"/>
</dbReference>
<dbReference type="RefSeq" id="WP_382420447.1">
    <property type="nucleotide sequence ID" value="NZ_JBHSCW010000001.1"/>
</dbReference>
<name>A0ABV8UHF7_9PROT</name>
<reference evidence="13" key="1">
    <citation type="journal article" date="2019" name="Int. J. Syst. Evol. Microbiol.">
        <title>The Global Catalogue of Microorganisms (GCM) 10K type strain sequencing project: providing services to taxonomists for standard genome sequencing and annotation.</title>
        <authorList>
            <consortium name="The Broad Institute Genomics Platform"/>
            <consortium name="The Broad Institute Genome Sequencing Center for Infectious Disease"/>
            <person name="Wu L."/>
            <person name="Ma J."/>
        </authorList>
    </citation>
    <scope>NUCLEOTIDE SEQUENCE [LARGE SCALE GENOMIC DNA]</scope>
    <source>
        <strain evidence="13">CECT 8472</strain>
    </source>
</reference>
<feature type="active site" description="Proton donor/acceptor" evidence="9">
    <location>
        <position position="210"/>
    </location>
</feature>
<evidence type="ECO:0000256" key="8">
    <source>
        <dbReference type="ARBA" id="ARBA00023316"/>
    </source>
</evidence>
<comment type="caution">
    <text evidence="12">The sequence shown here is derived from an EMBL/GenBank/DDBJ whole genome shotgun (WGS) entry which is preliminary data.</text>
</comment>
<gene>
    <name evidence="12" type="ORF">ACFOW6_01540</name>
</gene>
<keyword evidence="4" id="KW-0808">Transferase</keyword>
<evidence type="ECO:0000256" key="7">
    <source>
        <dbReference type="ARBA" id="ARBA00022984"/>
    </source>
</evidence>
<dbReference type="PROSITE" id="PS51318">
    <property type="entry name" value="TAT"/>
    <property type="match status" value="1"/>
</dbReference>
<comment type="similarity">
    <text evidence="2">Belongs to the YkuD family.</text>
</comment>
<evidence type="ECO:0000313" key="13">
    <source>
        <dbReference type="Proteomes" id="UP001595799"/>
    </source>
</evidence>
<dbReference type="InterPro" id="IPR006311">
    <property type="entry name" value="TAT_signal"/>
</dbReference>